<feature type="domain" description="HNH nuclease" evidence="2">
    <location>
        <begin position="306"/>
        <end position="358"/>
    </location>
</feature>
<dbReference type="Pfam" id="PF01844">
    <property type="entry name" value="HNH"/>
    <property type="match status" value="1"/>
</dbReference>
<organism evidence="3 4">
    <name type="scientific">Corynebacterium pollutisoli</name>
    <dbReference type="NCBI Taxonomy" id="1610489"/>
    <lineage>
        <taxon>Bacteria</taxon>
        <taxon>Bacillati</taxon>
        <taxon>Actinomycetota</taxon>
        <taxon>Actinomycetes</taxon>
        <taxon>Mycobacteriales</taxon>
        <taxon>Corynebacteriaceae</taxon>
        <taxon>Corynebacterium</taxon>
    </lineage>
</organism>
<accession>A0A7X8MUT3</accession>
<proteinExistence type="predicted"/>
<feature type="region of interest" description="Disordered" evidence="1">
    <location>
        <begin position="158"/>
        <end position="185"/>
    </location>
</feature>
<comment type="caution">
    <text evidence="3">The sequence shown here is derived from an EMBL/GenBank/DDBJ whole genome shotgun (WGS) entry which is preliminary data.</text>
</comment>
<dbReference type="Gene3D" id="1.10.30.50">
    <property type="match status" value="1"/>
</dbReference>
<evidence type="ECO:0000256" key="1">
    <source>
        <dbReference type="SAM" id="MobiDB-lite"/>
    </source>
</evidence>
<dbReference type="CDD" id="cd00085">
    <property type="entry name" value="HNHc"/>
    <property type="match status" value="1"/>
</dbReference>
<dbReference type="InterPro" id="IPR003615">
    <property type="entry name" value="HNH_nuc"/>
</dbReference>
<keyword evidence="3" id="KW-0540">Nuclease</keyword>
<dbReference type="SMART" id="SM00507">
    <property type="entry name" value="HNHc"/>
    <property type="match status" value="1"/>
</dbReference>
<dbReference type="GO" id="GO:0003676">
    <property type="term" value="F:nucleic acid binding"/>
    <property type="evidence" value="ECO:0007669"/>
    <property type="project" value="InterPro"/>
</dbReference>
<keyword evidence="3" id="KW-0255">Endonuclease</keyword>
<dbReference type="Proteomes" id="UP000568696">
    <property type="component" value="Unassembled WGS sequence"/>
</dbReference>
<gene>
    <name evidence="3" type="ORF">GX356_03645</name>
</gene>
<reference evidence="3 4" key="1">
    <citation type="journal article" date="2020" name="Biotechnol. Biofuels">
        <title>New insights from the biogas microbiome by comprehensive genome-resolved metagenomics of nearly 1600 species originating from multiple anaerobic digesters.</title>
        <authorList>
            <person name="Campanaro S."/>
            <person name="Treu L."/>
            <person name="Rodriguez-R L.M."/>
            <person name="Kovalovszki A."/>
            <person name="Ziels R.M."/>
            <person name="Maus I."/>
            <person name="Zhu X."/>
            <person name="Kougias P.G."/>
            <person name="Basile A."/>
            <person name="Luo G."/>
            <person name="Schluter A."/>
            <person name="Konstantinidis K.T."/>
            <person name="Angelidaki I."/>
        </authorList>
    </citation>
    <scope>NUCLEOTIDE SEQUENCE [LARGE SCALE GENOMIC DNA]</scope>
    <source>
        <strain evidence="3">AS23ysBPME_344</strain>
    </source>
</reference>
<evidence type="ECO:0000313" key="4">
    <source>
        <dbReference type="Proteomes" id="UP000568696"/>
    </source>
</evidence>
<dbReference type="GO" id="GO:0004519">
    <property type="term" value="F:endonuclease activity"/>
    <property type="evidence" value="ECO:0007669"/>
    <property type="project" value="UniProtKB-KW"/>
</dbReference>
<dbReference type="InterPro" id="IPR002711">
    <property type="entry name" value="HNH"/>
</dbReference>
<keyword evidence="3" id="KW-0378">Hydrolase</keyword>
<name>A0A7X8MUT3_9CORY</name>
<sequence length="457" mass="51569">MAQPSWAVLDESNFHYEFRVAKVKADYLMWRSAQPITDVRTDEDWTTLSSVLYSQLGVTKHRQARFLDALECLDRLPRLKAFVEETWLLDMEQLSAIERAVGEAPIAIQNDDFFWQALDEDLMDRFTPSRPRQLMPTNSTIKATIIGTIRSVENLAVPDAHPLGDKPTEGPEPCENPGELMSTLPPVEEEPDQLLIQDLAGGKVRFELTVGQGDGTQIADAVAQAASEQDCPPATALTGLILGNITTKVTTMVYQAKDVEDAPVFHPERGILTDDAAATLNDLVTATLDMDEAAEAATRSYETTRPIRAYLYGRDWICRWPGCSRKATHCDADHRIDHDDGGPTTAANMVMLCRHHHNRKTDGQAFYLLDPHTGDVYWLFADGTYMVDAATGPLAPKQRNWVQTFSQRRRRCREIRAAKAAAARFDEYRHRLDTPPEPRRYLPWRRHEEAEPRTVEV</sequence>
<evidence type="ECO:0000259" key="2">
    <source>
        <dbReference type="SMART" id="SM00507"/>
    </source>
</evidence>
<dbReference type="AlphaFoldDB" id="A0A7X8MUT3"/>
<dbReference type="GO" id="GO:0008270">
    <property type="term" value="F:zinc ion binding"/>
    <property type="evidence" value="ECO:0007669"/>
    <property type="project" value="InterPro"/>
</dbReference>
<dbReference type="EMBL" id="JAAYSN010000094">
    <property type="protein sequence ID" value="NLP38800.1"/>
    <property type="molecule type" value="Genomic_DNA"/>
</dbReference>
<evidence type="ECO:0000313" key="3">
    <source>
        <dbReference type="EMBL" id="NLP38800.1"/>
    </source>
</evidence>
<protein>
    <submittedName>
        <fullName evidence="3">HNH endonuclease</fullName>
    </submittedName>
</protein>